<dbReference type="Proteomes" id="UP000247569">
    <property type="component" value="Unassembled WGS sequence"/>
</dbReference>
<evidence type="ECO:0000313" key="3">
    <source>
        <dbReference type="Proteomes" id="UP000247569"/>
    </source>
</evidence>
<proteinExistence type="predicted"/>
<gene>
    <name evidence="2" type="ORF">DFR70_12753</name>
</gene>
<dbReference type="OrthoDB" id="4556916at2"/>
<organism evidence="2 3">
    <name type="scientific">Nocardia tenerifensis</name>
    <dbReference type="NCBI Taxonomy" id="228006"/>
    <lineage>
        <taxon>Bacteria</taxon>
        <taxon>Bacillati</taxon>
        <taxon>Actinomycetota</taxon>
        <taxon>Actinomycetes</taxon>
        <taxon>Mycobacteriales</taxon>
        <taxon>Nocardiaceae</taxon>
        <taxon>Nocardia</taxon>
    </lineage>
</organism>
<dbReference type="AlphaFoldDB" id="A0A318JNT3"/>
<sequence length="499" mass="57398">MDINDDPHLAGDEAAMRETYDRCFRLRQASLHATTYERYHALRAEALRIEQDWLASAPGHLWDEWRNLQRIVQDSADQPGEVRDRRAELLYRAAFGDPTLDTTALSLNSYFHAERLTEPATSPHRVHTSGLAYFATYQRSDSDDPAFAHLTSCWKAREWLYQQSVNHPDEERLTVDIRAVDYVSGAETMLMTGAGISSEELRDELDRLTDILGGERELDGKPFVDELHYDILVDDYTDAVTAANHPHASVLRFEHKLHADDVRDQTLDFAFHLGLNASDRLTDADNTALVRHRTTPAPPTSWLDNAADYTAWSRERLQENAFGIRYLASKGSRCEIRFRWTPLDPERPWYAEEFRFTEQDANTGVVTSIGRYRSPGELAFAVKTWSAARYSDNDAAQLHYATRRAYDWQHRLDRADDNTNTAQRIRESVRHREPFEISKNEPPQAFTRPSNAANAESEMRNRGPQQDCSTTAANRRAAHTRRQRANRQPGRNRPGRRRM</sequence>
<name>A0A318JNT3_9NOCA</name>
<feature type="compositionally biased region" description="Basic and acidic residues" evidence="1">
    <location>
        <begin position="426"/>
        <end position="439"/>
    </location>
</feature>
<evidence type="ECO:0000313" key="2">
    <source>
        <dbReference type="EMBL" id="PXX53442.1"/>
    </source>
</evidence>
<comment type="caution">
    <text evidence="2">The sequence shown here is derived from an EMBL/GenBank/DDBJ whole genome shotgun (WGS) entry which is preliminary data.</text>
</comment>
<protein>
    <submittedName>
        <fullName evidence="2">Uncharacterized protein</fullName>
    </submittedName>
</protein>
<dbReference type="RefSeq" id="WP_040743098.1">
    <property type="nucleotide sequence ID" value="NZ_QJKF01000027.1"/>
</dbReference>
<accession>A0A318JNT3</accession>
<evidence type="ECO:0000256" key="1">
    <source>
        <dbReference type="SAM" id="MobiDB-lite"/>
    </source>
</evidence>
<feature type="region of interest" description="Disordered" evidence="1">
    <location>
        <begin position="426"/>
        <end position="499"/>
    </location>
</feature>
<keyword evidence="3" id="KW-1185">Reference proteome</keyword>
<dbReference type="EMBL" id="QJKF01000027">
    <property type="protein sequence ID" value="PXX53442.1"/>
    <property type="molecule type" value="Genomic_DNA"/>
</dbReference>
<feature type="compositionally biased region" description="Basic residues" evidence="1">
    <location>
        <begin position="476"/>
        <end position="485"/>
    </location>
</feature>
<reference evidence="2 3" key="1">
    <citation type="submission" date="2018-05" db="EMBL/GenBank/DDBJ databases">
        <title>Genomic Encyclopedia of Type Strains, Phase IV (KMG-IV): sequencing the most valuable type-strain genomes for metagenomic binning, comparative biology and taxonomic classification.</title>
        <authorList>
            <person name="Goeker M."/>
        </authorList>
    </citation>
    <scope>NUCLEOTIDE SEQUENCE [LARGE SCALE GENOMIC DNA]</scope>
    <source>
        <strain evidence="2 3">DSM 44704</strain>
    </source>
</reference>